<feature type="transmembrane region" description="Helical" evidence="1">
    <location>
        <begin position="73"/>
        <end position="91"/>
    </location>
</feature>
<evidence type="ECO:0000259" key="2">
    <source>
        <dbReference type="Pfam" id="PF03372"/>
    </source>
</evidence>
<dbReference type="Proteomes" id="UP000313948">
    <property type="component" value="Chromosome"/>
</dbReference>
<sequence>MFKLLGWVVTLALVAAAALTLDPARLGLSTRLPVTQAIAMRPYLVAGFVVLGGVLLLGVLLAALRGRRRPRGAVLALAFLAVGLGHGLVLWDRGLTDDPLPEAPAGAVTVFTLNTLGGGATPQQVAAAALGTGADVLALPETSAASARLVAEELTASTGTPFQVFARQTGKWESSSTALLVSADLGEYAEADPPATSHGAVRAEPVDGEGPTFLAVHPISPHAPGRAMERWRADLHAVTEACRSESDVIVAGDFNATLDHEPMRDIGTCVDASTEGGVGGLATWPAHLPRLVGAPIDHILLDGDRYVVDAAAVLDVGDSDHRAVVAQLSPR</sequence>
<dbReference type="Pfam" id="PF03372">
    <property type="entry name" value="Exo_endo_phos"/>
    <property type="match status" value="1"/>
</dbReference>
<keyword evidence="1" id="KW-0812">Transmembrane</keyword>
<protein>
    <submittedName>
        <fullName evidence="3">Endonuclease/exonuclease/phosphatase family protein</fullName>
    </submittedName>
</protein>
<feature type="transmembrane region" description="Helical" evidence="1">
    <location>
        <begin position="44"/>
        <end position="64"/>
    </location>
</feature>
<evidence type="ECO:0000313" key="4">
    <source>
        <dbReference type="Proteomes" id="UP000313948"/>
    </source>
</evidence>
<keyword evidence="1" id="KW-1133">Transmembrane helix</keyword>
<name>A0ABX5VK28_9MICO</name>
<dbReference type="EMBL" id="CP040899">
    <property type="protein sequence ID" value="QDB78011.1"/>
    <property type="molecule type" value="Genomic_DNA"/>
</dbReference>
<accession>A0ABX5VK28</accession>
<dbReference type="SUPFAM" id="SSF56219">
    <property type="entry name" value="DNase I-like"/>
    <property type="match status" value="1"/>
</dbReference>
<keyword evidence="1" id="KW-0472">Membrane</keyword>
<organism evidence="3 4">
    <name type="scientific">Georgenia wutianyii</name>
    <dbReference type="NCBI Taxonomy" id="2585135"/>
    <lineage>
        <taxon>Bacteria</taxon>
        <taxon>Bacillati</taxon>
        <taxon>Actinomycetota</taxon>
        <taxon>Actinomycetes</taxon>
        <taxon>Micrococcales</taxon>
        <taxon>Bogoriellaceae</taxon>
        <taxon>Georgenia</taxon>
    </lineage>
</organism>
<keyword evidence="4" id="KW-1185">Reference proteome</keyword>
<feature type="domain" description="Endonuclease/exonuclease/phosphatase" evidence="2">
    <location>
        <begin position="112"/>
        <end position="321"/>
    </location>
</feature>
<evidence type="ECO:0000313" key="3">
    <source>
        <dbReference type="EMBL" id="QDB78011.1"/>
    </source>
</evidence>
<gene>
    <name evidence="3" type="ORF">FE251_00340</name>
</gene>
<dbReference type="Gene3D" id="3.60.10.10">
    <property type="entry name" value="Endonuclease/exonuclease/phosphatase"/>
    <property type="match status" value="1"/>
</dbReference>
<keyword evidence="3" id="KW-0540">Nuclease</keyword>
<dbReference type="InterPro" id="IPR005135">
    <property type="entry name" value="Endo/exonuclease/phosphatase"/>
</dbReference>
<dbReference type="InterPro" id="IPR036691">
    <property type="entry name" value="Endo/exonu/phosph_ase_sf"/>
</dbReference>
<dbReference type="RefSeq" id="WP_139072602.1">
    <property type="nucleotide sequence ID" value="NZ_CP040899.1"/>
</dbReference>
<keyword evidence="3" id="KW-0255">Endonuclease</keyword>
<keyword evidence="3" id="KW-0378">Hydrolase</keyword>
<dbReference type="GO" id="GO:0004519">
    <property type="term" value="F:endonuclease activity"/>
    <property type="evidence" value="ECO:0007669"/>
    <property type="project" value="UniProtKB-KW"/>
</dbReference>
<reference evidence="3 4" key="1">
    <citation type="submission" date="2019-05" db="EMBL/GenBank/DDBJ databases">
        <title>Georgenia *** sp. nov., and Georgenia *** sp. nov., isolated from the intestinal contents of plateau pika (Ochotona curzoniae) in the Qinghai-Tibet plateau of China.</title>
        <authorList>
            <person name="Tian Z."/>
        </authorList>
    </citation>
    <scope>NUCLEOTIDE SEQUENCE [LARGE SCALE GENOMIC DNA]</scope>
    <source>
        <strain evidence="3 4">Z294</strain>
    </source>
</reference>
<proteinExistence type="predicted"/>
<evidence type="ECO:0000256" key="1">
    <source>
        <dbReference type="SAM" id="Phobius"/>
    </source>
</evidence>